<reference evidence="1 2" key="1">
    <citation type="submission" date="2019-12" db="EMBL/GenBank/DDBJ databases">
        <title>Chromosome-level assembly of the Caenorhabditis remanei genome.</title>
        <authorList>
            <person name="Teterina A.A."/>
            <person name="Willis J.H."/>
            <person name="Phillips P.C."/>
        </authorList>
    </citation>
    <scope>NUCLEOTIDE SEQUENCE [LARGE SCALE GENOMIC DNA]</scope>
    <source>
        <strain evidence="1 2">PX506</strain>
        <tissue evidence="1">Whole organism</tissue>
    </source>
</reference>
<dbReference type="GeneID" id="78775426"/>
<dbReference type="RefSeq" id="XP_053583760.1">
    <property type="nucleotide sequence ID" value="XM_053728988.1"/>
</dbReference>
<name>A0A6A5GKK2_CAERE</name>
<dbReference type="AlphaFoldDB" id="A0A6A5GKK2"/>
<proteinExistence type="predicted"/>
<protein>
    <submittedName>
        <fullName evidence="1">Uncharacterized protein</fullName>
    </submittedName>
</protein>
<evidence type="ECO:0000313" key="2">
    <source>
        <dbReference type="Proteomes" id="UP000483820"/>
    </source>
</evidence>
<accession>A0A6A5GKK2</accession>
<evidence type="ECO:0000313" key="1">
    <source>
        <dbReference type="EMBL" id="KAF1755838.1"/>
    </source>
</evidence>
<comment type="caution">
    <text evidence="1">The sequence shown here is derived from an EMBL/GenBank/DDBJ whole genome shotgun (WGS) entry which is preliminary data.</text>
</comment>
<sequence length="76" mass="8823">MAAVTERIGGVQTRSNDNFAIFVDFFAITYRNHFGTTENQNLKAYIWNLYNENVMMKHQLTQRYAAVDPNTAMPNF</sequence>
<dbReference type="EMBL" id="WUAV01000004">
    <property type="protein sequence ID" value="KAF1755838.1"/>
    <property type="molecule type" value="Genomic_DNA"/>
</dbReference>
<dbReference type="KEGG" id="crq:GCK72_012289"/>
<gene>
    <name evidence="1" type="ORF">GCK72_012289</name>
</gene>
<dbReference type="CTD" id="78775426"/>
<dbReference type="Proteomes" id="UP000483820">
    <property type="component" value="Chromosome IV"/>
</dbReference>
<organism evidence="1 2">
    <name type="scientific">Caenorhabditis remanei</name>
    <name type="common">Caenorhabditis vulgaris</name>
    <dbReference type="NCBI Taxonomy" id="31234"/>
    <lineage>
        <taxon>Eukaryota</taxon>
        <taxon>Metazoa</taxon>
        <taxon>Ecdysozoa</taxon>
        <taxon>Nematoda</taxon>
        <taxon>Chromadorea</taxon>
        <taxon>Rhabditida</taxon>
        <taxon>Rhabditina</taxon>
        <taxon>Rhabditomorpha</taxon>
        <taxon>Rhabditoidea</taxon>
        <taxon>Rhabditidae</taxon>
        <taxon>Peloderinae</taxon>
        <taxon>Caenorhabditis</taxon>
    </lineage>
</organism>